<keyword evidence="6" id="KW-0813">Transport</keyword>
<proteinExistence type="inferred from homology"/>
<evidence type="ECO:0000256" key="7">
    <source>
        <dbReference type="ARBA" id="ARBA00035120"/>
    </source>
</evidence>
<keyword evidence="12" id="KW-1185">Reference proteome</keyword>
<gene>
    <name evidence="11" type="ORF">GCM10009640_21540</name>
</gene>
<comment type="similarity">
    <text evidence="7 10">Belongs to the fluoride channel Fluc/FEX (TC 1.A.43) family.</text>
</comment>
<accession>A0ABP4JPB0</accession>
<keyword evidence="2 10" id="KW-1003">Cell membrane</keyword>
<comment type="catalytic activity">
    <reaction evidence="8">
        <text>fluoride(in) = fluoride(out)</text>
        <dbReference type="Rhea" id="RHEA:76159"/>
        <dbReference type="ChEBI" id="CHEBI:17051"/>
    </reaction>
    <physiologicalReaction direction="left-to-right" evidence="8">
        <dbReference type="Rhea" id="RHEA:76160"/>
    </physiologicalReaction>
</comment>
<keyword evidence="6" id="KW-0407">Ion channel</keyword>
<keyword evidence="3 10" id="KW-0812">Transmembrane</keyword>
<comment type="function">
    <text evidence="9">Fluoride-specific ion channel. Important for reducing fluoride concentration in the cell, thus reducing its toxicity.</text>
</comment>
<evidence type="ECO:0000256" key="1">
    <source>
        <dbReference type="ARBA" id="ARBA00004651"/>
    </source>
</evidence>
<feature type="transmembrane region" description="Helical" evidence="10">
    <location>
        <begin position="32"/>
        <end position="53"/>
    </location>
</feature>
<feature type="transmembrane region" description="Helical" evidence="10">
    <location>
        <begin position="97"/>
        <end position="121"/>
    </location>
</feature>
<evidence type="ECO:0000256" key="6">
    <source>
        <dbReference type="ARBA" id="ARBA00023303"/>
    </source>
</evidence>
<evidence type="ECO:0000313" key="12">
    <source>
        <dbReference type="Proteomes" id="UP001501266"/>
    </source>
</evidence>
<evidence type="ECO:0000313" key="11">
    <source>
        <dbReference type="EMBL" id="GAA1424720.1"/>
    </source>
</evidence>
<evidence type="ECO:0000256" key="10">
    <source>
        <dbReference type="RuleBase" id="RU004340"/>
    </source>
</evidence>
<keyword evidence="6" id="KW-0406">Ion transport</keyword>
<name>A0ABP4JPB0_9MICO</name>
<dbReference type="Proteomes" id="UP001501266">
    <property type="component" value="Unassembled WGS sequence"/>
</dbReference>
<organism evidence="11 12">
    <name type="scientific">Agrococcus citreus</name>
    <dbReference type="NCBI Taxonomy" id="84643"/>
    <lineage>
        <taxon>Bacteria</taxon>
        <taxon>Bacillati</taxon>
        <taxon>Actinomycetota</taxon>
        <taxon>Actinomycetes</taxon>
        <taxon>Micrococcales</taxon>
        <taxon>Microbacteriaceae</taxon>
        <taxon>Agrococcus</taxon>
    </lineage>
</organism>
<dbReference type="EMBL" id="BAAAKK010000005">
    <property type="protein sequence ID" value="GAA1424720.1"/>
    <property type="molecule type" value="Genomic_DNA"/>
</dbReference>
<keyword evidence="5 10" id="KW-0472">Membrane</keyword>
<evidence type="ECO:0000256" key="3">
    <source>
        <dbReference type="ARBA" id="ARBA00022692"/>
    </source>
</evidence>
<evidence type="ECO:0000256" key="5">
    <source>
        <dbReference type="ARBA" id="ARBA00023136"/>
    </source>
</evidence>
<comment type="subcellular location">
    <subcellularLocation>
        <location evidence="1">Cell membrane</location>
        <topology evidence="1">Multi-pass membrane protein</topology>
    </subcellularLocation>
</comment>
<dbReference type="InterPro" id="IPR003691">
    <property type="entry name" value="FluC"/>
</dbReference>
<dbReference type="RefSeq" id="WP_343920274.1">
    <property type="nucleotide sequence ID" value="NZ_BAAAKK010000005.1"/>
</dbReference>
<reference evidence="12" key="1">
    <citation type="journal article" date="2019" name="Int. J. Syst. Evol. Microbiol.">
        <title>The Global Catalogue of Microorganisms (GCM) 10K type strain sequencing project: providing services to taxonomists for standard genome sequencing and annotation.</title>
        <authorList>
            <consortium name="The Broad Institute Genomics Platform"/>
            <consortium name="The Broad Institute Genome Sequencing Center for Infectious Disease"/>
            <person name="Wu L."/>
            <person name="Ma J."/>
        </authorList>
    </citation>
    <scope>NUCLEOTIDE SEQUENCE [LARGE SCALE GENOMIC DNA]</scope>
    <source>
        <strain evidence="12">JCM 12398</strain>
    </source>
</reference>
<dbReference type="Pfam" id="PF02537">
    <property type="entry name" value="CRCB"/>
    <property type="match status" value="1"/>
</dbReference>
<evidence type="ECO:0000256" key="2">
    <source>
        <dbReference type="ARBA" id="ARBA00022475"/>
    </source>
</evidence>
<evidence type="ECO:0000256" key="8">
    <source>
        <dbReference type="ARBA" id="ARBA00035585"/>
    </source>
</evidence>
<comment type="caution">
    <text evidence="11">The sequence shown here is derived from an EMBL/GenBank/DDBJ whole genome shotgun (WGS) entry which is preliminary data.</text>
</comment>
<evidence type="ECO:0000256" key="9">
    <source>
        <dbReference type="ARBA" id="ARBA00049940"/>
    </source>
</evidence>
<protein>
    <recommendedName>
        <fullName evidence="10">Fluoride-specific ion channel</fullName>
    </recommendedName>
</protein>
<evidence type="ECO:0000256" key="4">
    <source>
        <dbReference type="ARBA" id="ARBA00022989"/>
    </source>
</evidence>
<keyword evidence="4 10" id="KW-1133">Transmembrane helix</keyword>
<feature type="transmembrane region" description="Helical" evidence="10">
    <location>
        <begin position="65"/>
        <end position="85"/>
    </location>
</feature>
<sequence>MPLARSVLAVAVGGALGTAARALLEAAIADWWALFAVNALGSALLGLSVAALAGAPDWVRHGIGAGLLGGFTTFSAVAVASVSASGASGGWPTLVPALPGIALAVGMLLASMLAAWAGLALGRRLAAKRAA</sequence>